<dbReference type="GO" id="GO:0044027">
    <property type="term" value="P:negative regulation of gene expression via chromosomal CpG island methylation"/>
    <property type="evidence" value="ECO:0007669"/>
    <property type="project" value="TreeGrafter"/>
</dbReference>
<dbReference type="Gene3D" id="2.30.30.30">
    <property type="match status" value="1"/>
</dbReference>
<comment type="catalytic activity">
    <reaction evidence="3">
        <text>S-ubiquitinyl-[E2 ubiquitin-conjugating enzyme]-L-cysteine + [acceptor protein]-L-lysine = [E2 ubiquitin-conjugating enzyme]-L-cysteine + N(6)-ubiquitinyl-[acceptor protein]-L-lysine.</text>
        <dbReference type="EC" id="2.3.2.27"/>
    </reaction>
</comment>
<dbReference type="PANTHER" id="PTHR14140:SF3">
    <property type="entry name" value="E3 UBIQUITIN-PROTEIN LIGASE UHRF2"/>
    <property type="match status" value="1"/>
</dbReference>
<dbReference type="Pfam" id="PF02182">
    <property type="entry name" value="SAD_SRA"/>
    <property type="match status" value="1"/>
</dbReference>
<dbReference type="InterPro" id="IPR021991">
    <property type="entry name" value="TTD_dom"/>
</dbReference>
<feature type="region of interest" description="Disordered" evidence="4">
    <location>
        <begin position="368"/>
        <end position="403"/>
    </location>
</feature>
<dbReference type="InterPro" id="IPR003105">
    <property type="entry name" value="SRA_YDG"/>
</dbReference>
<dbReference type="SMART" id="SM00466">
    <property type="entry name" value="SRA"/>
    <property type="match status" value="1"/>
</dbReference>
<dbReference type="GO" id="GO:0003677">
    <property type="term" value="F:DNA binding"/>
    <property type="evidence" value="ECO:0007669"/>
    <property type="project" value="UniProtKB-KW"/>
</dbReference>
<evidence type="ECO:0000313" key="6">
    <source>
        <dbReference type="Ensembl" id="ENSCCRP00015061772.1"/>
    </source>
</evidence>
<dbReference type="EC" id="2.3.2.27" evidence="3"/>
<dbReference type="Pfam" id="PF12148">
    <property type="entry name" value="TTD"/>
    <property type="match status" value="1"/>
</dbReference>
<dbReference type="InterPro" id="IPR015947">
    <property type="entry name" value="PUA-like_sf"/>
</dbReference>
<dbReference type="InterPro" id="IPR014722">
    <property type="entry name" value="Rib_uL2_dom2"/>
</dbReference>
<name>A0A8C1W751_CYPCA</name>
<keyword evidence="3" id="KW-0479">Metal-binding</keyword>
<dbReference type="GO" id="GO:0005634">
    <property type="term" value="C:nucleus"/>
    <property type="evidence" value="ECO:0007669"/>
    <property type="project" value="UniProtKB-SubCell"/>
</dbReference>
<evidence type="ECO:0000256" key="2">
    <source>
        <dbReference type="PROSITE-ProRule" id="PRU00358"/>
    </source>
</evidence>
<dbReference type="SUPFAM" id="SSF88697">
    <property type="entry name" value="PUA domain-like"/>
    <property type="match status" value="1"/>
</dbReference>
<proteinExistence type="predicted"/>
<keyword evidence="3" id="KW-0863">Zinc-finger</keyword>
<feature type="domain" description="YDG" evidence="5">
    <location>
        <begin position="222"/>
        <end position="386"/>
    </location>
</feature>
<evidence type="ECO:0000256" key="4">
    <source>
        <dbReference type="SAM" id="MobiDB-lite"/>
    </source>
</evidence>
<evidence type="ECO:0000256" key="1">
    <source>
        <dbReference type="ARBA" id="ARBA00023242"/>
    </source>
</evidence>
<dbReference type="InterPro" id="IPR036987">
    <property type="entry name" value="SRA-YDG_sf"/>
</dbReference>
<reference evidence="6" key="1">
    <citation type="submission" date="2025-08" db="UniProtKB">
        <authorList>
            <consortium name="Ensembl"/>
        </authorList>
    </citation>
    <scope>IDENTIFICATION</scope>
</reference>
<dbReference type="PROSITE" id="PS51015">
    <property type="entry name" value="YDG"/>
    <property type="match status" value="1"/>
</dbReference>
<comment type="domain">
    <text evidence="3">The YDG domain mediates the interaction with histone H3.</text>
</comment>
<comment type="function">
    <text evidence="3">Multi domain E3 ubiquitin ligase that also plays a role in DNA methylation and histone modifications.</text>
</comment>
<evidence type="ECO:0000256" key="3">
    <source>
        <dbReference type="RuleBase" id="RU369101"/>
    </source>
</evidence>
<dbReference type="AlphaFoldDB" id="A0A8C1W751"/>
<comment type="pathway">
    <text evidence="3">Protein modification; protein ubiquitination.</text>
</comment>
<keyword evidence="3" id="KW-0862">Zinc</keyword>
<keyword evidence="3" id="KW-0833">Ubl conjugation pathway</keyword>
<keyword evidence="3" id="KW-0238">DNA-binding</keyword>
<dbReference type="PANTHER" id="PTHR14140">
    <property type="entry name" value="E3 UBIQUITIN-PROTEIN LIGASE UHRF-RELATED"/>
    <property type="match status" value="1"/>
</dbReference>
<dbReference type="GO" id="GO:0061630">
    <property type="term" value="F:ubiquitin protein ligase activity"/>
    <property type="evidence" value="ECO:0007669"/>
    <property type="project" value="UniProtKB-UniRule"/>
</dbReference>
<evidence type="ECO:0000259" key="5">
    <source>
        <dbReference type="PROSITE" id="PS51015"/>
    </source>
</evidence>
<sequence length="423" mass="47307">VGLGAGLSVRLTNGRQRDYPENGVVEMSADNVRPRARTLLRFDQLQVGDQVMVNYNLENPEERGFWYDAEISTLNAVSRTNKEIRVKILLGGPGDVIGDCKLQFLDEIYRIETPGAPALSAADGPFKRINIMVCKCLLWRCVCDVLNAVLHFAFCVQFLDLYCPTCKNDSSEVVKAGEKLRTSKKKSKMPSATTESQRDWGKGMACVGRTKECTIVPSNHYGPVPGVPVGTTWKFRVQVSEAGVHRPHVGGIHGRSNDGSYSLVLAGGFEDEVDRGDEFTYTGSGGRDLSGNKRIGEHSFDQTLTHMNRALALNCDAPLNDKDGAESRNWRAGKPVRVIRSSKGRRISKYAPEEGNRYDGIYKVHTHTHTHTERDTHTHTQRHTNRDTHTHTHTHTNRDTHTHTHTHLSLYIIHLHIKIVNIS</sequence>
<organism evidence="6 7">
    <name type="scientific">Cyprinus carpio</name>
    <name type="common">Common carp</name>
    <dbReference type="NCBI Taxonomy" id="7962"/>
    <lineage>
        <taxon>Eukaryota</taxon>
        <taxon>Metazoa</taxon>
        <taxon>Chordata</taxon>
        <taxon>Craniata</taxon>
        <taxon>Vertebrata</taxon>
        <taxon>Euteleostomi</taxon>
        <taxon>Actinopterygii</taxon>
        <taxon>Neopterygii</taxon>
        <taxon>Teleostei</taxon>
        <taxon>Ostariophysi</taxon>
        <taxon>Cypriniformes</taxon>
        <taxon>Cyprinidae</taxon>
        <taxon>Cyprininae</taxon>
        <taxon>Cyprinus</taxon>
    </lineage>
</organism>
<dbReference type="GO" id="GO:0008270">
    <property type="term" value="F:zinc ion binding"/>
    <property type="evidence" value="ECO:0007669"/>
    <property type="project" value="UniProtKB-KW"/>
</dbReference>
<dbReference type="InterPro" id="IPR045134">
    <property type="entry name" value="UHRF1/2-like"/>
</dbReference>
<protein>
    <recommendedName>
        <fullName evidence="3">RING-type E3 ubiquitin transferase</fullName>
        <ecNumber evidence="3">2.3.2.27</ecNumber>
    </recommendedName>
</protein>
<dbReference type="GO" id="GO:0016567">
    <property type="term" value="P:protein ubiquitination"/>
    <property type="evidence" value="ECO:0007669"/>
    <property type="project" value="UniProtKB-UniRule"/>
</dbReference>
<keyword evidence="3" id="KW-0808">Transferase</keyword>
<dbReference type="Ensembl" id="ENSCCRT00015063796.1">
    <property type="protein sequence ID" value="ENSCCRP00015061772.1"/>
    <property type="gene ID" value="ENSCCRG00015025232.1"/>
</dbReference>
<keyword evidence="1 2" id="KW-0539">Nucleus</keyword>
<evidence type="ECO:0000313" key="7">
    <source>
        <dbReference type="Proteomes" id="UP000694700"/>
    </source>
</evidence>
<dbReference type="Proteomes" id="UP000694700">
    <property type="component" value="Unplaced"/>
</dbReference>
<feature type="compositionally biased region" description="Basic and acidic residues" evidence="4">
    <location>
        <begin position="370"/>
        <end position="402"/>
    </location>
</feature>
<accession>A0A8C1W751</accession>
<comment type="subcellular location">
    <subcellularLocation>
        <location evidence="2 3">Nucleus</location>
    </subcellularLocation>
</comment>
<dbReference type="Gene3D" id="2.30.280.10">
    <property type="entry name" value="SRA-YDG"/>
    <property type="match status" value="1"/>
</dbReference>
<dbReference type="GO" id="GO:0042393">
    <property type="term" value="F:histone binding"/>
    <property type="evidence" value="ECO:0007669"/>
    <property type="project" value="UniProtKB-UniRule"/>
</dbReference>